<dbReference type="InterPro" id="IPR025293">
    <property type="entry name" value="YfiR/HmsC-like"/>
</dbReference>
<dbReference type="KEGG" id="awd:AWOD_II_0587"/>
<evidence type="ECO:0000313" key="2">
    <source>
        <dbReference type="EMBL" id="CED57227.1"/>
    </source>
</evidence>
<dbReference type="Proteomes" id="UP000032427">
    <property type="component" value="Chromosome 2"/>
</dbReference>
<gene>
    <name evidence="2" type="ORF">AWOD_II_0587</name>
</gene>
<dbReference type="PATRIC" id="fig|80852.17.peg.3360"/>
<dbReference type="AlphaFoldDB" id="A0A090IA16"/>
<feature type="chain" id="PRO_5001857540" evidence="1">
    <location>
        <begin position="23"/>
        <end position="173"/>
    </location>
</feature>
<dbReference type="Pfam" id="PF13689">
    <property type="entry name" value="DUF4154"/>
    <property type="match status" value="1"/>
</dbReference>
<dbReference type="STRING" id="80852.AWOD_II_0587"/>
<keyword evidence="1" id="KW-0732">Signal</keyword>
<accession>A0A090IA16</accession>
<evidence type="ECO:0000313" key="3">
    <source>
        <dbReference type="Proteomes" id="UP000032427"/>
    </source>
</evidence>
<name>A0A090IA16_9GAMM</name>
<feature type="signal peptide" evidence="1">
    <location>
        <begin position="1"/>
        <end position="22"/>
    </location>
</feature>
<organism evidence="2 3">
    <name type="scientific">Aliivibrio wodanis</name>
    <dbReference type="NCBI Taxonomy" id="80852"/>
    <lineage>
        <taxon>Bacteria</taxon>
        <taxon>Pseudomonadati</taxon>
        <taxon>Pseudomonadota</taxon>
        <taxon>Gammaproteobacteria</taxon>
        <taxon>Vibrionales</taxon>
        <taxon>Vibrionaceae</taxon>
        <taxon>Aliivibrio</taxon>
    </lineage>
</organism>
<protein>
    <submittedName>
        <fullName evidence="2">Putative exported protein</fullName>
    </submittedName>
</protein>
<keyword evidence="3" id="KW-1185">Reference proteome</keyword>
<dbReference type="EMBL" id="LN554847">
    <property type="protein sequence ID" value="CED57227.1"/>
    <property type="molecule type" value="Genomic_DNA"/>
</dbReference>
<reference evidence="3" key="1">
    <citation type="submission" date="2014-09" db="EMBL/GenBank/DDBJ databases">
        <authorList>
            <person name="Hjerde E."/>
        </authorList>
    </citation>
    <scope>NUCLEOTIDE SEQUENCE [LARGE SCALE GENOMIC DNA]</scope>
    <source>
        <strain evidence="3">06/09/139</strain>
    </source>
</reference>
<proteinExistence type="predicted"/>
<evidence type="ECO:0000256" key="1">
    <source>
        <dbReference type="SAM" id="SignalP"/>
    </source>
</evidence>
<sequence length="173" mass="19832">MNFNWLKSFFVAYLCFFSSSFAVEAAYQRHQLEAVYIFRIANFIQWGEEKRSELTFCGDKQDPVVQTLIVISKNKKIQGQNVSVKAQEKSILNSECNIYIANENTPSFFLKKLNKNTLTISSNPNFTKELGMIELRLVKGKVKPAINLDNLENATFRISSQLLRLSIIEGNNH</sequence>
<dbReference type="HOGENOM" id="CLU_093136_0_0_6"/>